<dbReference type="InterPro" id="IPR045126">
    <property type="entry name" value="TRAPPC10/Trs130"/>
</dbReference>
<comment type="caution">
    <text evidence="2">The sequence shown here is derived from an EMBL/GenBank/DDBJ whole genome shotgun (WGS) entry which is preliminary data.</text>
</comment>
<dbReference type="GO" id="GO:0034498">
    <property type="term" value="P:early endosome to Golgi transport"/>
    <property type="evidence" value="ECO:0007669"/>
    <property type="project" value="TreeGrafter"/>
</dbReference>
<reference evidence="2 3" key="1">
    <citation type="submission" date="2016-11" db="EMBL/GenBank/DDBJ databases">
        <title>The macronuclear genome of Stentor coeruleus: a giant cell with tiny introns.</title>
        <authorList>
            <person name="Slabodnick M."/>
            <person name="Ruby J.G."/>
            <person name="Reiff S.B."/>
            <person name="Swart E.C."/>
            <person name="Gosai S."/>
            <person name="Prabakaran S."/>
            <person name="Witkowska E."/>
            <person name="Larue G.E."/>
            <person name="Fisher S."/>
            <person name="Freeman R.M."/>
            <person name="Gunawardena J."/>
            <person name="Chu W."/>
            <person name="Stover N.A."/>
            <person name="Gregory B.D."/>
            <person name="Nowacki M."/>
            <person name="Derisi J."/>
            <person name="Roy S.W."/>
            <person name="Marshall W.F."/>
            <person name="Sood P."/>
        </authorList>
    </citation>
    <scope>NUCLEOTIDE SEQUENCE [LARGE SCALE GENOMIC DNA]</scope>
    <source>
        <strain evidence="2">WM001</strain>
    </source>
</reference>
<evidence type="ECO:0000259" key="1">
    <source>
        <dbReference type="Pfam" id="PF23036"/>
    </source>
</evidence>
<evidence type="ECO:0000313" key="3">
    <source>
        <dbReference type="Proteomes" id="UP000187209"/>
    </source>
</evidence>
<accession>A0A1R2B7D5</accession>
<keyword evidence="3" id="KW-1185">Reference proteome</keyword>
<sequence>MNMTSFPVAYYDEFGIWGMFSQYITSRLPINGVSLNSPEGDILLPPLTVTFLPHTEAFWHSQSEDSFLKPYLWIFVLKFTNYELFKRDMKLKLKELIGQMQDKNIEWLVLFVPSLNRLVKSDHKNFASAYGKISSDLSGMLGKCNMTRFYSQSGKCFVDVGQPSVIKDDFWQEFLKSVGKGVSLGIQKTIGFHIKESCLFEESDYLKYCLHLHALASIYELLGLKPQSLLYYDYIRNKTVEARKLMGYQYQELSMEFTMDFETFRSLLKSGDITQLSLLRFIYKKQLLLLESCKNHEKTSELAFLWVQNCKNIFKSSKGISENTFMYQIGSFSAELINGHISEINKENRQNTYFFLANILNLTKCALYNLILSKHSIKYQTTSNIEISSPSQNFSTEVDLDNLITDKILCLEHLLILNRKICECFAFAGYSRASLSHKSEASIFAFQLGRVSLIPEILNQFSLWPSIDSIHLKYLQHVNIDLKYSEALKNLVEICCLGYFAVEELMKMWEKIVELSLNNNAHTVFPVIKTYTHKHCHANQGEVVMIKFNLISFMKIDVKFQKIVARYVKDGNYIEVEYGEIIIRPGENGLELQGVAWDNGFFRLESVAGVLNKLMCFFSIRPAYIDVKKQDTHVDMFINEIEFAIAGYKHPVTIQISSVDCELVNSEIVMIYNEKIIEIKNTAFLVVLGPCVKVFYELQVVENVVKLPQIPKQCKMFLTVEICQSCEASCNTCDFFVLCKWSELSKIVHDDVLETPEDFSLVNSVDARTEIVFSPPLEISDVLKRQGENFLLSLKCSNISPYTIELKSCDFDIKAIEEPFCLPWTLDKGQNLYLAYILPPTPSFHLTLTYSAIRQPTTSNAYLNSLISQLFPLSTPIYKQSYISSSTQVLSEP</sequence>
<dbReference type="GO" id="GO:1990071">
    <property type="term" value="C:TRAPPII protein complex"/>
    <property type="evidence" value="ECO:0007669"/>
    <property type="project" value="InterPro"/>
</dbReference>
<evidence type="ECO:0000313" key="2">
    <source>
        <dbReference type="EMBL" id="OMJ72713.1"/>
    </source>
</evidence>
<dbReference type="EMBL" id="MPUH01000879">
    <property type="protein sequence ID" value="OMJ72713.1"/>
    <property type="molecule type" value="Genomic_DNA"/>
</dbReference>
<dbReference type="PANTHER" id="PTHR13251">
    <property type="entry name" value="EPILEPSY HOLOPROSENCEPHALY CANDIDATE 1/TMEM1"/>
    <property type="match status" value="1"/>
</dbReference>
<protein>
    <recommendedName>
        <fullName evidence="1">TRAPPC10/Trs130 N-terminal domain-containing protein</fullName>
    </recommendedName>
</protein>
<gene>
    <name evidence="2" type="ORF">SteCoe_28780</name>
</gene>
<dbReference type="GO" id="GO:0006891">
    <property type="term" value="P:intra-Golgi vesicle-mediated transport"/>
    <property type="evidence" value="ECO:0007669"/>
    <property type="project" value="TreeGrafter"/>
</dbReference>
<dbReference type="OrthoDB" id="10256906at2759"/>
<dbReference type="Pfam" id="PF23036">
    <property type="entry name" value="TRAPPC10_1st"/>
    <property type="match status" value="1"/>
</dbReference>
<feature type="domain" description="TRAPPC10/Trs130 N-terminal" evidence="1">
    <location>
        <begin position="4"/>
        <end position="296"/>
    </location>
</feature>
<dbReference type="PANTHER" id="PTHR13251:SF3">
    <property type="entry name" value="TRAFFICKING PROTEIN PARTICLE COMPLEX SUBUNIT 10"/>
    <property type="match status" value="1"/>
</dbReference>
<dbReference type="GO" id="GO:0005829">
    <property type="term" value="C:cytosol"/>
    <property type="evidence" value="ECO:0007669"/>
    <property type="project" value="GOC"/>
</dbReference>
<organism evidence="2 3">
    <name type="scientific">Stentor coeruleus</name>
    <dbReference type="NCBI Taxonomy" id="5963"/>
    <lineage>
        <taxon>Eukaryota</taxon>
        <taxon>Sar</taxon>
        <taxon>Alveolata</taxon>
        <taxon>Ciliophora</taxon>
        <taxon>Postciliodesmatophora</taxon>
        <taxon>Heterotrichea</taxon>
        <taxon>Heterotrichida</taxon>
        <taxon>Stentoridae</taxon>
        <taxon>Stentor</taxon>
    </lineage>
</organism>
<dbReference type="InterPro" id="IPR056913">
    <property type="entry name" value="TRAPPC10/Trs130_N"/>
</dbReference>
<dbReference type="AlphaFoldDB" id="A0A1R2B7D5"/>
<dbReference type="Proteomes" id="UP000187209">
    <property type="component" value="Unassembled WGS sequence"/>
</dbReference>
<proteinExistence type="predicted"/>
<name>A0A1R2B7D5_9CILI</name>